<proteinExistence type="predicted"/>
<gene>
    <name evidence="1" type="ORF">XB16_1261</name>
</gene>
<name>A0A2P1QRR5_9LEPT</name>
<dbReference type="NCBIfam" id="NF047688">
    <property type="entry name" value="LIMLP_19325_fam"/>
    <property type="match status" value="1"/>
</dbReference>
<protein>
    <submittedName>
        <fullName evidence="1">Uncharacterized protein</fullName>
    </submittedName>
</protein>
<evidence type="ECO:0000313" key="1">
    <source>
        <dbReference type="EMBL" id="AVQ11593.1"/>
    </source>
</evidence>
<dbReference type="EMBL" id="CP027843">
    <property type="protein sequence ID" value="AVQ11593.1"/>
    <property type="molecule type" value="Genomic_DNA"/>
</dbReference>
<evidence type="ECO:0000313" key="2">
    <source>
        <dbReference type="Proteomes" id="UP000033961"/>
    </source>
</evidence>
<dbReference type="AlphaFoldDB" id="A0A2P1QRR5"/>
<reference evidence="1 2" key="1">
    <citation type="journal article" date="2015" name="Genome Announc.">
        <title>Draft Genome Sequences of Leptospira santarosai Strains U160, U164, and U233, Isolated from Asymptomatic Cattle.</title>
        <authorList>
            <person name="Kremer F.S."/>
            <person name="Eslabao M.R."/>
            <person name="Provisor M."/>
            <person name="Woloski R.D."/>
            <person name="Ramires O.V."/>
            <person name="Moreno L.Z."/>
            <person name="Moreno A.M."/>
            <person name="Hamond C."/>
            <person name="Lilenbaum W."/>
            <person name="Dellagostin O.A."/>
        </authorList>
    </citation>
    <scope>NUCLEOTIDE SEQUENCE [LARGE SCALE GENOMIC DNA]</scope>
    <source>
        <strain evidence="1 2">U160</strain>
    </source>
</reference>
<sequence>MVINYFKIQPLEITESELDEYEKHLGIPLHKEDREAILKSTEFRRALAIKNKLRPKISTNRLLQDDSKTMNRNK</sequence>
<dbReference type="Proteomes" id="UP000033961">
    <property type="component" value="Chromosome I"/>
</dbReference>
<organism evidence="1 2">
    <name type="scientific">Leptospira santarosai</name>
    <dbReference type="NCBI Taxonomy" id="28183"/>
    <lineage>
        <taxon>Bacteria</taxon>
        <taxon>Pseudomonadati</taxon>
        <taxon>Spirochaetota</taxon>
        <taxon>Spirochaetia</taxon>
        <taxon>Leptospirales</taxon>
        <taxon>Leptospiraceae</taxon>
        <taxon>Leptospira</taxon>
    </lineage>
</organism>
<accession>A0A2P1QRR5</accession>